<dbReference type="RefSeq" id="XP_047845145.1">
    <property type="nucleotide sequence ID" value="XM_047989146.1"/>
</dbReference>
<gene>
    <name evidence="3" type="ORF">JDV02_007636</name>
</gene>
<evidence type="ECO:0000256" key="1">
    <source>
        <dbReference type="SAM" id="SignalP"/>
    </source>
</evidence>
<name>A0A9Q8VE92_9HYPO</name>
<keyword evidence="1" id="KW-0732">Signal</keyword>
<evidence type="ECO:0000313" key="3">
    <source>
        <dbReference type="EMBL" id="UNI21664.1"/>
    </source>
</evidence>
<feature type="domain" description="Killer toxin Kp4" evidence="2">
    <location>
        <begin position="12"/>
        <end position="122"/>
    </location>
</feature>
<dbReference type="EMBL" id="CP086360">
    <property type="protein sequence ID" value="UNI21664.1"/>
    <property type="molecule type" value="Genomic_DNA"/>
</dbReference>
<sequence length="167" mass="18151">MRLLLRIIATLLAALIAPSAAGDLDADCKVSINCATVPAAAGAVDYVHDLVQRLPDNEVYPDGKHIVCRQYSSGPNGFCLFFRGVAKGEARTGREVKRLMDRLRRVSNEGKDRGCGGRCGVVWDKSWGKGALRLDYVTRSCVDVCGKDDDGSAFGRFRPGMPVHVHM</sequence>
<accession>A0A9Q8VE92</accession>
<dbReference type="KEGG" id="ptkz:JDV02_007636"/>
<protein>
    <recommendedName>
        <fullName evidence="2">Killer toxin Kp4 domain-containing protein</fullName>
    </recommendedName>
</protein>
<evidence type="ECO:0000313" key="4">
    <source>
        <dbReference type="Proteomes" id="UP000829364"/>
    </source>
</evidence>
<organism evidence="3 4">
    <name type="scientific">Purpureocillium takamizusanense</name>
    <dbReference type="NCBI Taxonomy" id="2060973"/>
    <lineage>
        <taxon>Eukaryota</taxon>
        <taxon>Fungi</taxon>
        <taxon>Dikarya</taxon>
        <taxon>Ascomycota</taxon>
        <taxon>Pezizomycotina</taxon>
        <taxon>Sordariomycetes</taxon>
        <taxon>Hypocreomycetidae</taxon>
        <taxon>Hypocreales</taxon>
        <taxon>Ophiocordycipitaceae</taxon>
        <taxon>Purpureocillium</taxon>
    </lineage>
</organism>
<dbReference type="GO" id="GO:0005576">
    <property type="term" value="C:extracellular region"/>
    <property type="evidence" value="ECO:0007669"/>
    <property type="project" value="InterPro"/>
</dbReference>
<feature type="signal peptide" evidence="1">
    <location>
        <begin position="1"/>
        <end position="21"/>
    </location>
</feature>
<dbReference type="OrthoDB" id="10414543at2759"/>
<proteinExistence type="predicted"/>
<dbReference type="Pfam" id="PF09044">
    <property type="entry name" value="Kp4"/>
    <property type="match status" value="1"/>
</dbReference>
<evidence type="ECO:0000259" key="2">
    <source>
        <dbReference type="Pfam" id="PF09044"/>
    </source>
</evidence>
<reference evidence="3" key="1">
    <citation type="submission" date="2021-11" db="EMBL/GenBank/DDBJ databases">
        <title>Purpureocillium_takamizusanense_genome.</title>
        <authorList>
            <person name="Nguyen N.-H."/>
        </authorList>
    </citation>
    <scope>NUCLEOTIDE SEQUENCE</scope>
    <source>
        <strain evidence="3">PT3</strain>
    </source>
</reference>
<dbReference type="InterPro" id="IPR015131">
    <property type="entry name" value="Killer_tox_Kp4"/>
</dbReference>
<dbReference type="AlphaFoldDB" id="A0A9Q8VE92"/>
<feature type="chain" id="PRO_5040310667" description="Killer toxin Kp4 domain-containing protein" evidence="1">
    <location>
        <begin position="22"/>
        <end position="167"/>
    </location>
</feature>
<keyword evidence="4" id="KW-1185">Reference proteome</keyword>
<dbReference type="GeneID" id="72069584"/>
<dbReference type="Proteomes" id="UP000829364">
    <property type="component" value="Chromosome 7"/>
</dbReference>
<dbReference type="Gene3D" id="3.30.430.10">
    <property type="entry name" value="Killer Toxin P4, subunit A"/>
    <property type="match status" value="1"/>
</dbReference>